<dbReference type="InterPro" id="IPR013320">
    <property type="entry name" value="ConA-like_dom_sf"/>
</dbReference>
<keyword evidence="9" id="KW-1185">Reference proteome</keyword>
<evidence type="ECO:0000313" key="8">
    <source>
        <dbReference type="EMBL" id="KUP94998.1"/>
    </source>
</evidence>
<proteinExistence type="predicted"/>
<dbReference type="AlphaFoldDB" id="A0A132C315"/>
<dbReference type="Gene3D" id="2.60.120.200">
    <property type="match status" value="2"/>
</dbReference>
<protein>
    <submittedName>
        <fullName evidence="8">RTX-I toxin determinant A from serotypes 1/9</fullName>
    </submittedName>
</protein>
<reference evidence="8 9" key="1">
    <citation type="submission" date="2015-12" db="EMBL/GenBank/DDBJ databases">
        <title>Genome sequence of the marine Rhodobacteraceae strain O3.65, Candidatus Tritonibacter horizontis.</title>
        <authorList>
            <person name="Poehlein A."/>
            <person name="Giebel H.A."/>
            <person name="Voget S."/>
            <person name="Brinkhoff T."/>
        </authorList>
    </citation>
    <scope>NUCLEOTIDE SEQUENCE [LARGE SCALE GENOMIC DNA]</scope>
    <source>
        <strain evidence="8 9">O3.65</strain>
    </source>
</reference>
<dbReference type="InterPro" id="IPR001343">
    <property type="entry name" value="Hemolysn_Ca-bd"/>
</dbReference>
<dbReference type="SUPFAM" id="SSF49899">
    <property type="entry name" value="Concanavalin A-like lectins/glucanases"/>
    <property type="match status" value="2"/>
</dbReference>
<dbReference type="Pfam" id="PF13385">
    <property type="entry name" value="Laminin_G_3"/>
    <property type="match status" value="2"/>
</dbReference>
<dbReference type="RefSeq" id="WP_068239758.1">
    <property type="nucleotide sequence ID" value="NZ_LPUY01000008.1"/>
</dbReference>
<evidence type="ECO:0000256" key="7">
    <source>
        <dbReference type="ARBA" id="ARBA00023136"/>
    </source>
</evidence>
<keyword evidence="4" id="KW-0800">Toxin</keyword>
<dbReference type="InterPro" id="IPR011049">
    <property type="entry name" value="Serralysin-like_metalloprot_C"/>
</dbReference>
<gene>
    <name evidence="8" type="primary">apxIA_1</name>
    <name evidence="8" type="ORF">TRIHO_03350</name>
</gene>
<accession>A0A132C315</accession>
<dbReference type="PANTHER" id="PTHR38340:SF1">
    <property type="entry name" value="S-LAYER PROTEIN"/>
    <property type="match status" value="1"/>
</dbReference>
<organism evidence="8 9">
    <name type="scientific">Tritonibacter horizontis</name>
    <dbReference type="NCBI Taxonomy" id="1768241"/>
    <lineage>
        <taxon>Bacteria</taxon>
        <taxon>Pseudomonadati</taxon>
        <taxon>Pseudomonadota</taxon>
        <taxon>Alphaproteobacteria</taxon>
        <taxon>Rhodobacterales</taxon>
        <taxon>Paracoccaceae</taxon>
        <taxon>Tritonibacter</taxon>
    </lineage>
</organism>
<evidence type="ECO:0000256" key="2">
    <source>
        <dbReference type="ARBA" id="ARBA00004613"/>
    </source>
</evidence>
<dbReference type="PATRIC" id="fig|1768241.3.peg.336"/>
<dbReference type="EMBL" id="LPUY01000008">
    <property type="protein sequence ID" value="KUP94998.1"/>
    <property type="molecule type" value="Genomic_DNA"/>
</dbReference>
<dbReference type="InterPro" id="IPR018511">
    <property type="entry name" value="Hemolysin-typ_Ca-bd_CS"/>
</dbReference>
<evidence type="ECO:0000256" key="3">
    <source>
        <dbReference type="ARBA" id="ARBA00022525"/>
    </source>
</evidence>
<evidence type="ECO:0000256" key="4">
    <source>
        <dbReference type="ARBA" id="ARBA00022656"/>
    </source>
</evidence>
<keyword evidence="6" id="KW-0843">Virulence</keyword>
<dbReference type="GO" id="GO:0005509">
    <property type="term" value="F:calcium ion binding"/>
    <property type="evidence" value="ECO:0007669"/>
    <property type="project" value="InterPro"/>
</dbReference>
<comment type="caution">
    <text evidence="8">The sequence shown here is derived from an EMBL/GenBank/DDBJ whole genome shotgun (WGS) entry which is preliminary data.</text>
</comment>
<dbReference type="InterPro" id="IPR003995">
    <property type="entry name" value="RTX_toxin_determinant-A"/>
</dbReference>
<dbReference type="Proteomes" id="UP000068382">
    <property type="component" value="Unassembled WGS sequence"/>
</dbReference>
<dbReference type="SUPFAM" id="SSF51120">
    <property type="entry name" value="beta-Roll"/>
    <property type="match status" value="3"/>
</dbReference>
<dbReference type="PRINTS" id="PR00313">
    <property type="entry name" value="CABNDNGRPT"/>
</dbReference>
<dbReference type="GO" id="GO:0005576">
    <property type="term" value="C:extracellular region"/>
    <property type="evidence" value="ECO:0007669"/>
    <property type="project" value="UniProtKB-SubCell"/>
</dbReference>
<evidence type="ECO:0000256" key="5">
    <source>
        <dbReference type="ARBA" id="ARBA00022737"/>
    </source>
</evidence>
<dbReference type="GO" id="GO:0016020">
    <property type="term" value="C:membrane"/>
    <property type="evidence" value="ECO:0007669"/>
    <property type="project" value="UniProtKB-SubCell"/>
</dbReference>
<name>A0A132C315_9RHOB</name>
<evidence type="ECO:0000256" key="6">
    <source>
        <dbReference type="ARBA" id="ARBA00023026"/>
    </source>
</evidence>
<dbReference type="GO" id="GO:0090729">
    <property type="term" value="F:toxin activity"/>
    <property type="evidence" value="ECO:0007669"/>
    <property type="project" value="UniProtKB-KW"/>
</dbReference>
<dbReference type="Pfam" id="PF00353">
    <property type="entry name" value="HemolysinCabind"/>
    <property type="match status" value="5"/>
</dbReference>
<dbReference type="InterPro" id="IPR050557">
    <property type="entry name" value="RTX_toxin/Mannuronan_C5-epim"/>
</dbReference>
<dbReference type="PRINTS" id="PR01488">
    <property type="entry name" value="RTXTOXINA"/>
</dbReference>
<dbReference type="Gene3D" id="2.150.10.10">
    <property type="entry name" value="Serralysin-like metalloprotease, C-terminal"/>
    <property type="match status" value="3"/>
</dbReference>
<comment type="subcellular location">
    <subcellularLocation>
        <location evidence="1">Membrane</location>
    </subcellularLocation>
    <subcellularLocation>
        <location evidence="2">Secreted</location>
    </subcellularLocation>
</comment>
<evidence type="ECO:0000256" key="1">
    <source>
        <dbReference type="ARBA" id="ARBA00004370"/>
    </source>
</evidence>
<sequence>MAVTTPNPIYSNGTQRTLTGAQDDLLNIQHSDIYALRSATISLSFSMDRLPGDVALVSKDANGETDGDFTLWVKDGALVVTQSGGGETEYLRVPEVLLSPQQSYHVSLSFGDDGLMIWLDGRLVGADPEFKQGIELNTNDIVVGGTRSWRSDQDDDAHSLFQGTIGDVMIFDRQLDSAEQLAVATDSSAGMMMSAQMAAAMASLAPVFGQLHGASDTFLDILADYGVNHHGHVAGGLNMEMGTGGDNRLRGSGEADGLNGGGGDDKVLGRGGSDVLQGGYGNDVVVGGGGRDVLDGGHGEDTLRGGGGDDLLISRADGREGAIYYDPDRDEGDPLNELTDGKLYPDQPIPADDLLIGGKGADIFYFQTLINAKERFIEKHTRADGTINWHGVAGENDNLHDHWVDVLGHDVVKDYSRAEGDRLVIEGHTTQIASITYGDADGNGVMDHSVIELYSDQGNNGGAHNDDRLGTITVYGDLVRMSDIEHTAGPAYGIVRTIDDLDEALAPLDYGAEAGTISAPGSRRLNSDGFSYQGASDRVFGLTGLQQFSAEDRAAYVFDHTDNLALSAGTIAFRFTVDSLSGYQGLISKDASDNGDGGHLSVDLDMTGKLVVRFQDATDSYYLVTRNAVSVGEDYDFSLSFGENGVEVYLNGARVAYDTEIAFDLTQNTEALIVGAAGKNNMPGEVDNIHSYFDGTISDLQIFDEALTAQDLFGDDPRQDYAYFNRNIDAFNFTRGDGGSVVVKKGGNGTELWAETAFASFDNLTVRVADIQLGSRSDDTLNGGDGADVLVGKGGMDRLQGMGNDDLLKGGTGDDSLYGGAGQDTLLGEDDDDRLFGSDGRDVLYGGDGYDTLIGGDGNDRLYGGIGDDDIFGGGGDDGGSAPRDRAYFDGDLADFSFQTMIYFDQYRDEDVTRLIVTDAADGGADGVYEGRDRLVDIDLLVFADQTVAFDDLI</sequence>
<keyword evidence="5" id="KW-0677">Repeat</keyword>
<keyword evidence="3" id="KW-0964">Secreted</keyword>
<dbReference type="PANTHER" id="PTHR38340">
    <property type="entry name" value="S-LAYER PROTEIN"/>
    <property type="match status" value="1"/>
</dbReference>
<keyword evidence="7" id="KW-0472">Membrane</keyword>
<evidence type="ECO:0000313" key="9">
    <source>
        <dbReference type="Proteomes" id="UP000068382"/>
    </source>
</evidence>
<dbReference type="PROSITE" id="PS00330">
    <property type="entry name" value="HEMOLYSIN_CALCIUM"/>
    <property type="match status" value="4"/>
</dbReference>